<evidence type="ECO:0000313" key="1">
    <source>
        <dbReference type="EMBL" id="GHC67729.1"/>
    </source>
</evidence>
<accession>A0A918TXQ4</accession>
<dbReference type="EMBL" id="BMXI01000027">
    <property type="protein sequence ID" value="GHC67729.1"/>
    <property type="molecule type" value="Genomic_DNA"/>
</dbReference>
<name>A0A918TXQ4_9BACT</name>
<gene>
    <name evidence="1" type="ORF">GCM10007100_39780</name>
</gene>
<dbReference type="AlphaFoldDB" id="A0A918TXQ4"/>
<sequence>METGWLIGTWEFTYVAKNVSAPFGDFYHFANDGLHVWECPFKGAGGRRKWPKFEGRFNYRESSSGYWVEWPEASYFFPCWFVGDQMFSTGRDGRDWCLRKLKVKPEFMSYFVGEDGELYPRIGRFRLNRR</sequence>
<evidence type="ECO:0000313" key="2">
    <source>
        <dbReference type="Proteomes" id="UP000644507"/>
    </source>
</evidence>
<comment type="caution">
    <text evidence="1">The sequence shown here is derived from an EMBL/GenBank/DDBJ whole genome shotgun (WGS) entry which is preliminary data.</text>
</comment>
<organism evidence="1 2">
    <name type="scientific">Roseibacillus persicicus</name>
    <dbReference type="NCBI Taxonomy" id="454148"/>
    <lineage>
        <taxon>Bacteria</taxon>
        <taxon>Pseudomonadati</taxon>
        <taxon>Verrucomicrobiota</taxon>
        <taxon>Verrucomicrobiia</taxon>
        <taxon>Verrucomicrobiales</taxon>
        <taxon>Verrucomicrobiaceae</taxon>
        <taxon>Roseibacillus</taxon>
    </lineage>
</organism>
<keyword evidence="2" id="KW-1185">Reference proteome</keyword>
<reference evidence="1" key="1">
    <citation type="journal article" date="2014" name="Int. J. Syst. Evol. Microbiol.">
        <title>Complete genome sequence of Corynebacterium casei LMG S-19264T (=DSM 44701T), isolated from a smear-ripened cheese.</title>
        <authorList>
            <consortium name="US DOE Joint Genome Institute (JGI-PGF)"/>
            <person name="Walter F."/>
            <person name="Albersmeier A."/>
            <person name="Kalinowski J."/>
            <person name="Ruckert C."/>
        </authorList>
    </citation>
    <scope>NUCLEOTIDE SEQUENCE</scope>
    <source>
        <strain evidence="1">KCTC 12988</strain>
    </source>
</reference>
<protein>
    <submittedName>
        <fullName evidence="1">Uncharacterized protein</fullName>
    </submittedName>
</protein>
<dbReference type="Proteomes" id="UP000644507">
    <property type="component" value="Unassembled WGS sequence"/>
</dbReference>
<reference evidence="1" key="2">
    <citation type="submission" date="2020-09" db="EMBL/GenBank/DDBJ databases">
        <authorList>
            <person name="Sun Q."/>
            <person name="Kim S."/>
        </authorList>
    </citation>
    <scope>NUCLEOTIDE SEQUENCE</scope>
    <source>
        <strain evidence="1">KCTC 12988</strain>
    </source>
</reference>
<proteinExistence type="predicted"/>